<name>A0A914QS04_9BILA</name>
<dbReference type="AlphaFoldDB" id="A0A914QS04"/>
<evidence type="ECO:0000313" key="3">
    <source>
        <dbReference type="WBParaSite" id="PDA_v2.g6299.t1"/>
    </source>
</evidence>
<feature type="region of interest" description="Disordered" evidence="1">
    <location>
        <begin position="1"/>
        <end position="79"/>
    </location>
</feature>
<reference evidence="3" key="1">
    <citation type="submission" date="2022-11" db="UniProtKB">
        <authorList>
            <consortium name="WormBaseParasite"/>
        </authorList>
    </citation>
    <scope>IDENTIFICATION</scope>
</reference>
<feature type="compositionally biased region" description="Acidic residues" evidence="1">
    <location>
        <begin position="37"/>
        <end position="54"/>
    </location>
</feature>
<sequence length="215" mass="24897">MPLNSIDRNFSTEDIPPSDGSSLKPDELLFNDRPLILEDDIQSESSEEEEDEETLSNFSDDVINDDEDNGNSDNDNDAENDQLDLQEEFNKFVTIIRNGEDASIHNINFWIDLSEESADLYLDNFTTTEFSDLIMVFLNEIRQNTDYKYPCLVILVKWILNLRRPFYDKFGYSVFGQSQAQVFDSPIIAVFENEFDNNPSDELLLAMNMLRMPMI</sequence>
<feature type="compositionally biased region" description="Acidic residues" evidence="1">
    <location>
        <begin position="62"/>
        <end position="79"/>
    </location>
</feature>
<organism evidence="2 3">
    <name type="scientific">Panagrolaimus davidi</name>
    <dbReference type="NCBI Taxonomy" id="227884"/>
    <lineage>
        <taxon>Eukaryota</taxon>
        <taxon>Metazoa</taxon>
        <taxon>Ecdysozoa</taxon>
        <taxon>Nematoda</taxon>
        <taxon>Chromadorea</taxon>
        <taxon>Rhabditida</taxon>
        <taxon>Tylenchina</taxon>
        <taxon>Panagrolaimomorpha</taxon>
        <taxon>Panagrolaimoidea</taxon>
        <taxon>Panagrolaimidae</taxon>
        <taxon>Panagrolaimus</taxon>
    </lineage>
</organism>
<accession>A0A914QS04</accession>
<proteinExistence type="predicted"/>
<keyword evidence="2" id="KW-1185">Reference proteome</keyword>
<dbReference type="Proteomes" id="UP000887578">
    <property type="component" value="Unplaced"/>
</dbReference>
<evidence type="ECO:0000256" key="1">
    <source>
        <dbReference type="SAM" id="MobiDB-lite"/>
    </source>
</evidence>
<protein>
    <submittedName>
        <fullName evidence="3">Uncharacterized protein</fullName>
    </submittedName>
</protein>
<evidence type="ECO:0000313" key="2">
    <source>
        <dbReference type="Proteomes" id="UP000887578"/>
    </source>
</evidence>
<dbReference type="WBParaSite" id="PDA_v2.g6299.t1">
    <property type="protein sequence ID" value="PDA_v2.g6299.t1"/>
    <property type="gene ID" value="PDA_v2.g6299"/>
</dbReference>